<keyword evidence="1" id="KW-0175">Coiled coil</keyword>
<reference evidence="3 4" key="1">
    <citation type="submission" date="2024-04" db="EMBL/GenBank/DDBJ databases">
        <title>genome sequences of Mucor flavus KT1a and Helicostylum pulchrum KT1b strains isolated from the surface of a dry-aged beef.</title>
        <authorList>
            <person name="Toyotome T."/>
            <person name="Hosono M."/>
            <person name="Torimaru M."/>
            <person name="Fukuda K."/>
            <person name="Mikami N."/>
        </authorList>
    </citation>
    <scope>NUCLEOTIDE SEQUENCE [LARGE SCALE GENOMIC DNA]</scope>
    <source>
        <strain evidence="3 4">KT1a</strain>
    </source>
</reference>
<name>A0ABP9YJM1_9FUNG</name>
<proteinExistence type="predicted"/>
<evidence type="ECO:0000256" key="1">
    <source>
        <dbReference type="SAM" id="Coils"/>
    </source>
</evidence>
<gene>
    <name evidence="3" type="ORF">MFLAVUS_000408</name>
</gene>
<feature type="compositionally biased region" description="Basic and acidic residues" evidence="2">
    <location>
        <begin position="280"/>
        <end position="291"/>
    </location>
</feature>
<evidence type="ECO:0000256" key="2">
    <source>
        <dbReference type="SAM" id="MobiDB-lite"/>
    </source>
</evidence>
<feature type="compositionally biased region" description="Low complexity" evidence="2">
    <location>
        <begin position="303"/>
        <end position="312"/>
    </location>
</feature>
<keyword evidence="4" id="KW-1185">Reference proteome</keyword>
<organism evidence="3 4">
    <name type="scientific">Mucor flavus</name>
    <dbReference type="NCBI Taxonomy" id="439312"/>
    <lineage>
        <taxon>Eukaryota</taxon>
        <taxon>Fungi</taxon>
        <taxon>Fungi incertae sedis</taxon>
        <taxon>Mucoromycota</taxon>
        <taxon>Mucoromycotina</taxon>
        <taxon>Mucoromycetes</taxon>
        <taxon>Mucorales</taxon>
        <taxon>Mucorineae</taxon>
        <taxon>Mucoraceae</taxon>
        <taxon>Mucor</taxon>
    </lineage>
</organism>
<dbReference type="EMBL" id="BAABUK010000002">
    <property type="protein sequence ID" value="GAA5807058.1"/>
    <property type="molecule type" value="Genomic_DNA"/>
</dbReference>
<feature type="compositionally biased region" description="Basic residues" evidence="2">
    <location>
        <begin position="292"/>
        <end position="302"/>
    </location>
</feature>
<comment type="caution">
    <text evidence="3">The sequence shown here is derived from an EMBL/GenBank/DDBJ whole genome shotgun (WGS) entry which is preliminary data.</text>
</comment>
<accession>A0ABP9YJM1</accession>
<feature type="coiled-coil region" evidence="1">
    <location>
        <begin position="139"/>
        <end position="237"/>
    </location>
</feature>
<evidence type="ECO:0000313" key="3">
    <source>
        <dbReference type="EMBL" id="GAA5807058.1"/>
    </source>
</evidence>
<dbReference type="Proteomes" id="UP001473302">
    <property type="component" value="Unassembled WGS sequence"/>
</dbReference>
<sequence length="334" mass="39236">MFQQFKSIFPSTSLNIRSLSESVGINDTEWNRGVERLEALKSEFQNLNSIFLSRQNSTDSIPTTPNQSSITELKVTTQVIEKIHQGWNTIHENNQDNFQKAKTADVLLRQLQSTGQVHYTVCEQMENVSTDMKDMQFNLNQIQDSTAQLMKVLRNLEQQIDDISVDHEKNEFEIWKETKELELMEEMKIKRGLLREKESRLKQQYEEYDTIQKQKKVELYEANFNAELEEYKRKRENEVSSLYSGNKNVDTVTTSLDQLQLDIDKGKGDLDQFLSDQEEQVPKKEEEQVQKKEKKKKKKSSKAKPVIKQTVSSDDDEDEDRRVEILQDEDYQDF</sequence>
<protein>
    <submittedName>
        <fullName evidence="3">Uncharacterized protein</fullName>
    </submittedName>
</protein>
<evidence type="ECO:0000313" key="4">
    <source>
        <dbReference type="Proteomes" id="UP001473302"/>
    </source>
</evidence>
<feature type="region of interest" description="Disordered" evidence="2">
    <location>
        <begin position="274"/>
        <end position="334"/>
    </location>
</feature>